<evidence type="ECO:0000256" key="9">
    <source>
        <dbReference type="ARBA" id="ARBA00023136"/>
    </source>
</evidence>
<dbReference type="Gene3D" id="1.20.140.150">
    <property type="match status" value="1"/>
</dbReference>
<gene>
    <name evidence="12" type="primary">Cldn34</name>
</gene>
<evidence type="ECO:0000256" key="2">
    <source>
        <dbReference type="ARBA" id="ARBA00004651"/>
    </source>
</evidence>
<reference evidence="12" key="1">
    <citation type="submission" date="2025-08" db="UniProtKB">
        <authorList>
            <consortium name="RefSeq"/>
        </authorList>
    </citation>
    <scope>IDENTIFICATION</scope>
</reference>
<keyword evidence="11" id="KW-1185">Reference proteome</keyword>
<keyword evidence="8 10" id="KW-1133">Transmembrane helix</keyword>
<dbReference type="InterPro" id="IPR006187">
    <property type="entry name" value="Claudin"/>
</dbReference>
<keyword evidence="6 10" id="KW-0812">Transmembrane</keyword>
<evidence type="ECO:0000256" key="1">
    <source>
        <dbReference type="ARBA" id="ARBA00004435"/>
    </source>
</evidence>
<feature type="transmembrane region" description="Helical" evidence="10">
    <location>
        <begin position="173"/>
        <end position="201"/>
    </location>
</feature>
<keyword evidence="9 10" id="KW-0472">Membrane</keyword>
<evidence type="ECO:0000313" key="11">
    <source>
        <dbReference type="Proteomes" id="UP000515126"/>
    </source>
</evidence>
<proteinExistence type="inferred from homology"/>
<evidence type="ECO:0000256" key="10">
    <source>
        <dbReference type="SAM" id="Phobius"/>
    </source>
</evidence>
<dbReference type="GO" id="GO:0005923">
    <property type="term" value="C:bicellular tight junction"/>
    <property type="evidence" value="ECO:0007669"/>
    <property type="project" value="UniProtKB-SubCell"/>
</dbReference>
<dbReference type="GeneID" id="110286204"/>
<comment type="similarity">
    <text evidence="3">Belongs to the claudin family.</text>
</comment>
<dbReference type="KEGG" id="mcal:110286204"/>
<accession>A0A6P5P3B7</accession>
<evidence type="ECO:0000256" key="3">
    <source>
        <dbReference type="ARBA" id="ARBA00008295"/>
    </source>
</evidence>
<protein>
    <submittedName>
        <fullName evidence="12">Claudin-34</fullName>
    </submittedName>
</protein>
<evidence type="ECO:0000256" key="6">
    <source>
        <dbReference type="ARBA" id="ARBA00022692"/>
    </source>
</evidence>
<comment type="subcellular location">
    <subcellularLocation>
        <location evidence="1">Cell junction</location>
        <location evidence="1">Tight junction</location>
    </subcellularLocation>
    <subcellularLocation>
        <location evidence="2">Cell membrane</location>
        <topology evidence="2">Multi-pass membrane protein</topology>
    </subcellularLocation>
</comment>
<dbReference type="Proteomes" id="UP000515126">
    <property type="component" value="Chromosome X"/>
</dbReference>
<dbReference type="RefSeq" id="XP_021008325.1">
    <property type="nucleotide sequence ID" value="XM_021152666.1"/>
</dbReference>
<dbReference type="GO" id="GO:0005198">
    <property type="term" value="F:structural molecule activity"/>
    <property type="evidence" value="ECO:0007669"/>
    <property type="project" value="InterPro"/>
</dbReference>
<sequence length="211" mass="23852">MILFNKGSSRQVGGFAMSTIGWIICITSMGLPQWRVWYAKEPVISYPSMAFVGVWKTCIYHYDNVSNIRMCYHYSYHDTFIPLDIRVSQHLMLITSLFLLVAKAAAVYALRNVYTGRQEKSVTYNAFGLSAVLNIIGSSFVFLAVLCNYFSIINKEGIAFPPSFHMPFYPHTQQVGIAMILAFLAAILFLCSGVIFISYSFPLNIQVLHKI</sequence>
<feature type="transmembrane region" description="Helical" evidence="10">
    <location>
        <begin position="90"/>
        <end position="110"/>
    </location>
</feature>
<dbReference type="PANTHER" id="PTHR12002">
    <property type="entry name" value="CLAUDIN"/>
    <property type="match status" value="1"/>
</dbReference>
<feature type="transmembrane region" description="Helical" evidence="10">
    <location>
        <begin position="12"/>
        <end position="31"/>
    </location>
</feature>
<dbReference type="GO" id="GO:0005886">
    <property type="term" value="C:plasma membrane"/>
    <property type="evidence" value="ECO:0007669"/>
    <property type="project" value="UniProtKB-SubCell"/>
</dbReference>
<name>A0A6P5P3B7_MUSCR</name>
<evidence type="ECO:0000256" key="4">
    <source>
        <dbReference type="ARBA" id="ARBA00022427"/>
    </source>
</evidence>
<evidence type="ECO:0000256" key="7">
    <source>
        <dbReference type="ARBA" id="ARBA00022949"/>
    </source>
</evidence>
<keyword evidence="5" id="KW-1003">Cell membrane</keyword>
<organism evidence="11 12">
    <name type="scientific">Mus caroli</name>
    <name type="common">Ryukyu mouse</name>
    <name type="synonym">Ricefield mouse</name>
    <dbReference type="NCBI Taxonomy" id="10089"/>
    <lineage>
        <taxon>Eukaryota</taxon>
        <taxon>Metazoa</taxon>
        <taxon>Chordata</taxon>
        <taxon>Craniata</taxon>
        <taxon>Vertebrata</taxon>
        <taxon>Euteleostomi</taxon>
        <taxon>Mammalia</taxon>
        <taxon>Eutheria</taxon>
        <taxon>Euarchontoglires</taxon>
        <taxon>Glires</taxon>
        <taxon>Rodentia</taxon>
        <taxon>Myomorpha</taxon>
        <taxon>Muroidea</taxon>
        <taxon>Muridae</taxon>
        <taxon>Murinae</taxon>
        <taxon>Mus</taxon>
        <taxon>Mus</taxon>
    </lineage>
</organism>
<dbReference type="CTD" id="100288814"/>
<keyword evidence="4" id="KW-0796">Tight junction</keyword>
<feature type="transmembrane region" description="Helical" evidence="10">
    <location>
        <begin position="131"/>
        <end position="153"/>
    </location>
</feature>
<keyword evidence="7" id="KW-0965">Cell junction</keyword>
<evidence type="ECO:0000256" key="8">
    <source>
        <dbReference type="ARBA" id="ARBA00022989"/>
    </source>
</evidence>
<dbReference type="AlphaFoldDB" id="A0A6P5P3B7"/>
<evidence type="ECO:0000256" key="5">
    <source>
        <dbReference type="ARBA" id="ARBA00022475"/>
    </source>
</evidence>
<evidence type="ECO:0000313" key="12">
    <source>
        <dbReference type="RefSeq" id="XP_021008325.1"/>
    </source>
</evidence>